<feature type="region of interest" description="Disordered" evidence="1">
    <location>
        <begin position="46"/>
        <end position="84"/>
    </location>
</feature>
<protein>
    <submittedName>
        <fullName evidence="2">DUF6274 family protein</fullName>
    </submittedName>
</protein>
<evidence type="ECO:0000313" key="2">
    <source>
        <dbReference type="EMBL" id="WTR71210.1"/>
    </source>
</evidence>
<evidence type="ECO:0000256" key="1">
    <source>
        <dbReference type="SAM" id="MobiDB-lite"/>
    </source>
</evidence>
<dbReference type="EMBL" id="CP108188">
    <property type="protein sequence ID" value="WTR71210.1"/>
    <property type="molecule type" value="Genomic_DNA"/>
</dbReference>
<feature type="compositionally biased region" description="Acidic residues" evidence="1">
    <location>
        <begin position="74"/>
        <end position="84"/>
    </location>
</feature>
<keyword evidence="3" id="KW-1185">Reference proteome</keyword>
<proteinExistence type="predicted"/>
<dbReference type="RefSeq" id="WP_371635961.1">
    <property type="nucleotide sequence ID" value="NZ_CP108062.1"/>
</dbReference>
<gene>
    <name evidence="2" type="ORF">OG814_18945</name>
</gene>
<dbReference type="Pfam" id="PF19790">
    <property type="entry name" value="DUF6274"/>
    <property type="match status" value="1"/>
</dbReference>
<evidence type="ECO:0000313" key="3">
    <source>
        <dbReference type="Proteomes" id="UP001622594"/>
    </source>
</evidence>
<reference evidence="2 3" key="1">
    <citation type="submission" date="2022-10" db="EMBL/GenBank/DDBJ databases">
        <title>The complete genomes of actinobacterial strains from the NBC collection.</title>
        <authorList>
            <person name="Joergensen T.S."/>
            <person name="Alvarez Arevalo M."/>
            <person name="Sterndorff E.B."/>
            <person name="Faurdal D."/>
            <person name="Vuksanovic O."/>
            <person name="Mourched A.-S."/>
            <person name="Charusanti P."/>
            <person name="Shaw S."/>
            <person name="Blin K."/>
            <person name="Weber T."/>
        </authorList>
    </citation>
    <scope>NUCLEOTIDE SEQUENCE [LARGE SCALE GENOMIC DNA]</scope>
    <source>
        <strain evidence="2 3">NBC_00123</strain>
    </source>
</reference>
<organism evidence="2 3">
    <name type="scientific">Streptomyces zaomyceticus</name>
    <dbReference type="NCBI Taxonomy" id="68286"/>
    <lineage>
        <taxon>Bacteria</taxon>
        <taxon>Bacillati</taxon>
        <taxon>Actinomycetota</taxon>
        <taxon>Actinomycetes</taxon>
        <taxon>Kitasatosporales</taxon>
        <taxon>Streptomycetaceae</taxon>
        <taxon>Streptomyces</taxon>
    </lineage>
</organism>
<dbReference type="Proteomes" id="UP001622594">
    <property type="component" value="Chromosome"/>
</dbReference>
<name>A0ABZ1LB44_9ACTN</name>
<sequence length="84" mass="9193">MAAASAARHDTRALLRAHLAAASRYGHLTRHCVVCHRLLRLSMELPEPDFCEPGSTEAEPREWPEPPGPPEPADATEDESPTDP</sequence>
<dbReference type="InterPro" id="IPR046241">
    <property type="entry name" value="DUF6274"/>
</dbReference>
<accession>A0ABZ1LB44</accession>